<evidence type="ECO:0000313" key="1">
    <source>
        <dbReference type="EMBL" id="KAL2058144.1"/>
    </source>
</evidence>
<dbReference type="Proteomes" id="UP001590951">
    <property type="component" value="Unassembled WGS sequence"/>
</dbReference>
<dbReference type="EMBL" id="JBHFEH010000003">
    <property type="protein sequence ID" value="KAL2058144.1"/>
    <property type="molecule type" value="Genomic_DNA"/>
</dbReference>
<keyword evidence="2" id="KW-1185">Reference proteome</keyword>
<sequence>MTQAVRELNSDVYDDLQYLERPYTMMERHWIDHTVDEKLWPLFLEVNKAISNYLQ</sequence>
<comment type="caution">
    <text evidence="1">The sequence shown here is derived from an EMBL/GenBank/DDBJ whole genome shotgun (WGS) entry which is preliminary data.</text>
</comment>
<evidence type="ECO:0000313" key="2">
    <source>
        <dbReference type="Proteomes" id="UP001590951"/>
    </source>
</evidence>
<proteinExistence type="predicted"/>
<name>A0ABR4BN10_9LECA</name>
<accession>A0ABR4BN10</accession>
<gene>
    <name evidence="1" type="ORF">ABVK25_001762</name>
</gene>
<reference evidence="1 2" key="1">
    <citation type="submission" date="2024-09" db="EMBL/GenBank/DDBJ databases">
        <title>Rethinking Asexuality: The Enigmatic Case of Functional Sexual Genes in Lepraria (Stereocaulaceae).</title>
        <authorList>
            <person name="Doellman M."/>
            <person name="Sun Y."/>
            <person name="Barcenas-Pena A."/>
            <person name="Lumbsch H.T."/>
            <person name="Grewe F."/>
        </authorList>
    </citation>
    <scope>NUCLEOTIDE SEQUENCE [LARGE SCALE GENOMIC DNA]</scope>
    <source>
        <strain evidence="1 2">Grewe 0041</strain>
    </source>
</reference>
<protein>
    <submittedName>
        <fullName evidence="1">Uncharacterized protein</fullName>
    </submittedName>
</protein>
<organism evidence="1 2">
    <name type="scientific">Lepraria finkii</name>
    <dbReference type="NCBI Taxonomy" id="1340010"/>
    <lineage>
        <taxon>Eukaryota</taxon>
        <taxon>Fungi</taxon>
        <taxon>Dikarya</taxon>
        <taxon>Ascomycota</taxon>
        <taxon>Pezizomycotina</taxon>
        <taxon>Lecanoromycetes</taxon>
        <taxon>OSLEUM clade</taxon>
        <taxon>Lecanoromycetidae</taxon>
        <taxon>Lecanorales</taxon>
        <taxon>Lecanorineae</taxon>
        <taxon>Stereocaulaceae</taxon>
        <taxon>Lepraria</taxon>
    </lineage>
</organism>